<dbReference type="GO" id="GO:0009401">
    <property type="term" value="P:phosphoenolpyruvate-dependent sugar phosphotransferase system"/>
    <property type="evidence" value="ECO:0007669"/>
    <property type="project" value="InterPro"/>
</dbReference>
<dbReference type="InterPro" id="IPR004701">
    <property type="entry name" value="PTS_EIIA_man-typ"/>
</dbReference>
<dbReference type="EMBL" id="CP130612">
    <property type="protein sequence ID" value="WKW12051.1"/>
    <property type="molecule type" value="Genomic_DNA"/>
</dbReference>
<keyword evidence="5" id="KW-1185">Reference proteome</keyword>
<feature type="domain" description="PTS EIIA type-4" evidence="2">
    <location>
        <begin position="4"/>
        <end position="125"/>
    </location>
</feature>
<evidence type="ECO:0000259" key="2">
    <source>
        <dbReference type="PROSITE" id="PS51096"/>
    </source>
</evidence>
<dbReference type="AlphaFoldDB" id="A0AA49JU97"/>
<dbReference type="SUPFAM" id="SSF53062">
    <property type="entry name" value="PTS system fructose IIA component-like"/>
    <property type="match status" value="1"/>
</dbReference>
<dbReference type="GO" id="GO:0016020">
    <property type="term" value="C:membrane"/>
    <property type="evidence" value="ECO:0007669"/>
    <property type="project" value="InterPro"/>
</dbReference>
<evidence type="ECO:0000313" key="3">
    <source>
        <dbReference type="EMBL" id="WKW12051.1"/>
    </source>
</evidence>
<dbReference type="Gene3D" id="3.40.50.510">
    <property type="entry name" value="Phosphotransferase system, mannose-type IIA component"/>
    <property type="match status" value="1"/>
</dbReference>
<dbReference type="Pfam" id="PF03610">
    <property type="entry name" value="EIIA-man"/>
    <property type="match status" value="1"/>
</dbReference>
<accession>A0AA49JZY4</accession>
<organism evidence="3">
    <name type="scientific">Pseudogemmatithrix spongiicola</name>
    <dbReference type="NCBI Taxonomy" id="3062599"/>
    <lineage>
        <taxon>Bacteria</taxon>
        <taxon>Pseudomonadati</taxon>
        <taxon>Gemmatimonadota</taxon>
        <taxon>Gemmatimonadia</taxon>
        <taxon>Gemmatimonadales</taxon>
        <taxon>Gemmatimonadaceae</taxon>
        <taxon>Pseudogemmatithrix</taxon>
    </lineage>
</organism>
<evidence type="ECO:0000256" key="1">
    <source>
        <dbReference type="ARBA" id="ARBA00022679"/>
    </source>
</evidence>
<dbReference type="EMBL" id="CP130613">
    <property type="protein sequence ID" value="WKW14960.1"/>
    <property type="molecule type" value="Genomic_DNA"/>
</dbReference>
<evidence type="ECO:0000313" key="4">
    <source>
        <dbReference type="EMBL" id="WKW14960.1"/>
    </source>
</evidence>
<reference evidence="3" key="1">
    <citation type="submission" date="2023-07" db="EMBL/GenBank/DDBJ databases">
        <authorList>
            <person name="Haufschild T."/>
            <person name="Kallscheuer N."/>
            <person name="Hammer J."/>
            <person name="Kohn T."/>
            <person name="Kabuu M."/>
            <person name="Jogler M."/>
            <person name="Wohfarth N."/>
            <person name="Heuer A."/>
            <person name="Rohde M."/>
            <person name="van Teeseling M.C.F."/>
            <person name="Jogler C."/>
        </authorList>
    </citation>
    <scope>NUCLEOTIDE SEQUENCE</scope>
    <source>
        <strain evidence="3">Strain 138</strain>
        <strain evidence="4">Strain 318</strain>
    </source>
</reference>
<accession>A0AA49JU97</accession>
<gene>
    <name evidence="3" type="ORF">Strain138_001323</name>
    <name evidence="4" type="ORF">Strain318_001323</name>
</gene>
<name>A0AA49JU97_9BACT</name>
<dbReference type="Proteomes" id="UP001229955">
    <property type="component" value="Chromosome"/>
</dbReference>
<dbReference type="InterPro" id="IPR036662">
    <property type="entry name" value="PTS_EIIA_man-typ_sf"/>
</dbReference>
<sequence length="125" mass="12461">MSDAPRAVVAGHGEFAVGLVSAVQQITGLGHLLTPVSNTGLAPAAIDAAIRDALVATGARVVFTDLPAGSCTACVRRLLKGAPDVTLVTGVTLPTLLAFVMGASVEDAVAKGHEALGRVEPPRGA</sequence>
<proteinExistence type="predicted"/>
<dbReference type="KEGG" id="pspc:Strain318_001323"/>
<keyword evidence="1" id="KW-0808">Transferase</keyword>
<dbReference type="RefSeq" id="WP_367887728.1">
    <property type="nucleotide sequence ID" value="NZ_CP130612.1"/>
</dbReference>
<protein>
    <recommendedName>
        <fullName evidence="2">PTS EIIA type-4 domain-containing protein</fullName>
    </recommendedName>
</protein>
<dbReference type="GO" id="GO:0016740">
    <property type="term" value="F:transferase activity"/>
    <property type="evidence" value="ECO:0007669"/>
    <property type="project" value="UniProtKB-KW"/>
</dbReference>
<dbReference type="PROSITE" id="PS51096">
    <property type="entry name" value="PTS_EIIA_TYPE_4"/>
    <property type="match status" value="1"/>
</dbReference>
<evidence type="ECO:0000313" key="5">
    <source>
        <dbReference type="Proteomes" id="UP001229955"/>
    </source>
</evidence>